<feature type="region of interest" description="Disordered" evidence="1">
    <location>
        <begin position="1"/>
        <end position="34"/>
    </location>
</feature>
<comment type="caution">
    <text evidence="2">The sequence shown here is derived from an EMBL/GenBank/DDBJ whole genome shotgun (WGS) entry which is preliminary data.</text>
</comment>
<protein>
    <submittedName>
        <fullName evidence="2">Uncharacterized protein</fullName>
    </submittedName>
</protein>
<evidence type="ECO:0000313" key="3">
    <source>
        <dbReference type="Proteomes" id="UP000248706"/>
    </source>
</evidence>
<evidence type="ECO:0000256" key="1">
    <source>
        <dbReference type="SAM" id="MobiDB-lite"/>
    </source>
</evidence>
<evidence type="ECO:0000313" key="2">
    <source>
        <dbReference type="EMBL" id="RAQ95636.1"/>
    </source>
</evidence>
<gene>
    <name evidence="2" type="ORF">A4R35_08835</name>
</gene>
<dbReference type="EMBL" id="MCIF01000002">
    <property type="protein sequence ID" value="RAQ95636.1"/>
    <property type="molecule type" value="Genomic_DNA"/>
</dbReference>
<name>A0A328VD73_9CHLR</name>
<sequence>MSRASPLRLSRPGHRRLEQAPPAVISSSAYSLPGPASRRNLICDARHYGYPLARSHHALGLGVPELTSLSWWIGGESDDHDRENQLPL</sequence>
<dbReference type="OrthoDB" id="164771at2"/>
<accession>A0A328VD73</accession>
<keyword evidence="3" id="KW-1185">Reference proteome</keyword>
<reference evidence="2 3" key="1">
    <citation type="submission" date="2016-08" db="EMBL/GenBank/DDBJ databases">
        <title>Analysis of Carbohydrate Active Enzymes in Thermogemmatispora T81 Reveals Carbohydrate Degradation Ability.</title>
        <authorList>
            <person name="Tomazini A."/>
            <person name="Lal S."/>
            <person name="Stott M."/>
            <person name="Henrissat B."/>
            <person name="Polikarpov I."/>
            <person name="Sparling R."/>
            <person name="Levin D.B."/>
        </authorList>
    </citation>
    <scope>NUCLEOTIDE SEQUENCE [LARGE SCALE GENOMIC DNA]</scope>
    <source>
        <strain evidence="2 3">T81</strain>
    </source>
</reference>
<dbReference type="AlphaFoldDB" id="A0A328VD73"/>
<organism evidence="2 3">
    <name type="scientific">Thermogemmatispora tikiterensis</name>
    <dbReference type="NCBI Taxonomy" id="1825093"/>
    <lineage>
        <taxon>Bacteria</taxon>
        <taxon>Bacillati</taxon>
        <taxon>Chloroflexota</taxon>
        <taxon>Ktedonobacteria</taxon>
        <taxon>Thermogemmatisporales</taxon>
        <taxon>Thermogemmatisporaceae</taxon>
        <taxon>Thermogemmatispora</taxon>
    </lineage>
</organism>
<proteinExistence type="predicted"/>
<dbReference type="Proteomes" id="UP000248706">
    <property type="component" value="Unassembled WGS sequence"/>
</dbReference>
<dbReference type="RefSeq" id="WP_112428528.1">
    <property type="nucleotide sequence ID" value="NZ_MCIF01000002.1"/>
</dbReference>